<evidence type="ECO:0000313" key="4">
    <source>
        <dbReference type="Proteomes" id="UP001458880"/>
    </source>
</evidence>
<dbReference type="Pfam" id="PF10545">
    <property type="entry name" value="MADF_DNA_bdg"/>
    <property type="match status" value="1"/>
</dbReference>
<keyword evidence="4" id="KW-1185">Reference proteome</keyword>
<dbReference type="InterPro" id="IPR006578">
    <property type="entry name" value="MADF-dom"/>
</dbReference>
<dbReference type="Proteomes" id="UP001458880">
    <property type="component" value="Unassembled WGS sequence"/>
</dbReference>
<comment type="caution">
    <text evidence="3">The sequence shown here is derived from an EMBL/GenBank/DDBJ whole genome shotgun (WGS) entry which is preliminary data.</text>
</comment>
<organism evidence="3 4">
    <name type="scientific">Popillia japonica</name>
    <name type="common">Japanese beetle</name>
    <dbReference type="NCBI Taxonomy" id="7064"/>
    <lineage>
        <taxon>Eukaryota</taxon>
        <taxon>Metazoa</taxon>
        <taxon>Ecdysozoa</taxon>
        <taxon>Arthropoda</taxon>
        <taxon>Hexapoda</taxon>
        <taxon>Insecta</taxon>
        <taxon>Pterygota</taxon>
        <taxon>Neoptera</taxon>
        <taxon>Endopterygota</taxon>
        <taxon>Coleoptera</taxon>
        <taxon>Polyphaga</taxon>
        <taxon>Scarabaeiformia</taxon>
        <taxon>Scarabaeidae</taxon>
        <taxon>Rutelinae</taxon>
        <taxon>Popillia</taxon>
    </lineage>
</organism>
<reference evidence="3 4" key="1">
    <citation type="journal article" date="2024" name="BMC Genomics">
        <title>De novo assembly and annotation of Popillia japonica's genome with initial clues to its potential as an invasive pest.</title>
        <authorList>
            <person name="Cucini C."/>
            <person name="Boschi S."/>
            <person name="Funari R."/>
            <person name="Cardaioli E."/>
            <person name="Iannotti N."/>
            <person name="Marturano G."/>
            <person name="Paoli F."/>
            <person name="Bruttini M."/>
            <person name="Carapelli A."/>
            <person name="Frati F."/>
            <person name="Nardi F."/>
        </authorList>
    </citation>
    <scope>NUCLEOTIDE SEQUENCE [LARGE SCALE GENOMIC DNA]</scope>
    <source>
        <strain evidence="3">DMR45628</strain>
    </source>
</reference>
<protein>
    <submittedName>
        <fullName evidence="3">Alcohol dehydrogenase transcription factor Myb/SANT-like</fullName>
    </submittedName>
</protein>
<accession>A0AAW1IZB5</accession>
<sequence>MEEKSQLFSASHHAYVRVLFSLLGYNFLFSQHPCLCNKGHSNYKNREVRDAAWDAIAADVYEDQWNRLSYAGKANRAKYLQKKFTPEDLAAMNMSGGTSDEAILDIIEIVESDLDEPTAGDTEATAVGSQPARTEQAVKDEDEEFLLLYLLPTYKLLTASEKREMLYKCYCIMRNRYRNGTNAASTSSNAASTSSSSINN</sequence>
<proteinExistence type="predicted"/>
<evidence type="ECO:0000256" key="1">
    <source>
        <dbReference type="SAM" id="MobiDB-lite"/>
    </source>
</evidence>
<feature type="domain" description="MADF" evidence="2">
    <location>
        <begin position="29"/>
        <end position="62"/>
    </location>
</feature>
<name>A0AAW1IZB5_POPJA</name>
<dbReference type="EMBL" id="JASPKY010000470">
    <property type="protein sequence ID" value="KAK9695774.1"/>
    <property type="molecule type" value="Genomic_DNA"/>
</dbReference>
<evidence type="ECO:0000259" key="2">
    <source>
        <dbReference type="Pfam" id="PF10545"/>
    </source>
</evidence>
<dbReference type="AlphaFoldDB" id="A0AAW1IZB5"/>
<feature type="region of interest" description="Disordered" evidence="1">
    <location>
        <begin position="118"/>
        <end position="138"/>
    </location>
</feature>
<evidence type="ECO:0000313" key="3">
    <source>
        <dbReference type="EMBL" id="KAK9695774.1"/>
    </source>
</evidence>
<gene>
    <name evidence="3" type="ORF">QE152_g32350</name>
</gene>